<dbReference type="InterPro" id="IPR024079">
    <property type="entry name" value="MetalloPept_cat_dom_sf"/>
</dbReference>
<dbReference type="Pfam" id="PF13583">
    <property type="entry name" value="Reprolysin_4"/>
    <property type="match status" value="1"/>
</dbReference>
<keyword evidence="4" id="KW-1185">Reference proteome</keyword>
<organism evidence="3 4">
    <name type="scientific">Paenimyroides tangerinum</name>
    <dbReference type="NCBI Taxonomy" id="2488728"/>
    <lineage>
        <taxon>Bacteria</taxon>
        <taxon>Pseudomonadati</taxon>
        <taxon>Bacteroidota</taxon>
        <taxon>Flavobacteriia</taxon>
        <taxon>Flavobacteriales</taxon>
        <taxon>Flavobacteriaceae</taxon>
        <taxon>Paenimyroides</taxon>
    </lineage>
</organism>
<dbReference type="Gene3D" id="3.40.390.10">
    <property type="entry name" value="Collagenase (Catalytic Domain)"/>
    <property type="match status" value="1"/>
</dbReference>
<dbReference type="SUPFAM" id="SSF55486">
    <property type="entry name" value="Metalloproteases ('zincins'), catalytic domain"/>
    <property type="match status" value="1"/>
</dbReference>
<evidence type="ECO:0000313" key="3">
    <source>
        <dbReference type="EMBL" id="RRJ92421.1"/>
    </source>
</evidence>
<evidence type="ECO:0000313" key="4">
    <source>
        <dbReference type="Proteomes" id="UP000275719"/>
    </source>
</evidence>
<dbReference type="EMBL" id="RQVQ01000005">
    <property type="protein sequence ID" value="RRJ92421.1"/>
    <property type="molecule type" value="Genomic_DNA"/>
</dbReference>
<comment type="caution">
    <text evidence="3">The sequence shown here is derived from an EMBL/GenBank/DDBJ whole genome shotgun (WGS) entry which is preliminary data.</text>
</comment>
<dbReference type="Pfam" id="PF18962">
    <property type="entry name" value="Por_Secre_tail"/>
    <property type="match status" value="1"/>
</dbReference>
<keyword evidence="1" id="KW-0732">Signal</keyword>
<dbReference type="AlphaFoldDB" id="A0A3P3WB60"/>
<sequence length="763" mass="83703">MIKKPILFAFIFVLFSIFTNFAQSSQWKEINENQILIKEKMNRGNVPHTYQLFDVNLTELTSKLIIAPDDTTTDSSTTYVNFPDGNGNISSFEIFKSQMLEPELAAQNPNIHNFTGINRKDPSNVIKISITPAFGMHIMGYNGEGTTYYVDTYTTDFNTYIFYKRSNIENSNKSFKCLVEDTEDHLTSDNQINSENQILSTDSKFRRYRFAMACTTEYAAFHVNAAPNNVPQTTEAQKKQIVLAAMNVTINRLNSIYERDLSIRFVLVANNTNIIFINSDNFANDDPEILIDQSQAVITNIIGTPNFDIGHTVSTEGGGLASPSPCDASSKASGITGVFFPVGDPFDIDYVAHEVGHQFWASHTYNNLCFGNRNNATAVEPGSGTTIMAYAGICAPNIQDNSDAYFHQISIQEISEFLQSNWNNCPTIISTANPSPTITSTSGNKTIPNGTPFILTTNATDTNNPNSLTYTWEQMNNNISEQPPLANATTGPNFRSVIPTSNPSRSFPSTATVLAGTTNANGIVSSTWERLPTVARTMKFATTVRDNNGINGGQTKSAEVNITFANVGPFVITYPNNITTTTEPNWSVGQQKTITWNVAGTTANGINTSQVNILMSQDNGQTYPFVLAANTPNDGSQSITVPALTDATLPARIKIEAVGNIFYTVSKPIGISVTATNDNFEFDNFSLYPNPTSDIVTISFTSTSGNEINMEVFDIRGRKLKSVNIENIGTISSEIDLSHYDSGIYLVKIKDGSNQSTKKIIKK</sequence>
<feature type="domain" description="Secretion system C-terminal sorting" evidence="2">
    <location>
        <begin position="687"/>
        <end position="761"/>
    </location>
</feature>
<dbReference type="NCBIfam" id="TIGR04183">
    <property type="entry name" value="Por_Secre_tail"/>
    <property type="match status" value="1"/>
</dbReference>
<evidence type="ECO:0000259" key="2">
    <source>
        <dbReference type="Pfam" id="PF18962"/>
    </source>
</evidence>
<name>A0A3P3WB60_9FLAO</name>
<dbReference type="Proteomes" id="UP000275719">
    <property type="component" value="Unassembled WGS sequence"/>
</dbReference>
<protein>
    <submittedName>
        <fullName evidence="3">T9SS C-terminal target domain-containing protein</fullName>
    </submittedName>
</protein>
<proteinExistence type="predicted"/>
<gene>
    <name evidence="3" type="ORF">EG240_03190</name>
</gene>
<dbReference type="InterPro" id="IPR026444">
    <property type="entry name" value="Secre_tail"/>
</dbReference>
<dbReference type="GO" id="GO:0008237">
    <property type="term" value="F:metallopeptidase activity"/>
    <property type="evidence" value="ECO:0007669"/>
    <property type="project" value="InterPro"/>
</dbReference>
<reference evidence="3 4" key="1">
    <citation type="submission" date="2018-11" db="EMBL/GenBank/DDBJ databases">
        <title>Flavobacterium sp. nov., YIM 102701-2 draft genome.</title>
        <authorList>
            <person name="Li G."/>
            <person name="Jiang Y."/>
        </authorList>
    </citation>
    <scope>NUCLEOTIDE SEQUENCE [LARGE SCALE GENOMIC DNA]</scope>
    <source>
        <strain evidence="3 4">YIM 102701-2</strain>
    </source>
</reference>
<evidence type="ECO:0000256" key="1">
    <source>
        <dbReference type="ARBA" id="ARBA00022729"/>
    </source>
</evidence>
<accession>A0A3P3WB60</accession>